<evidence type="ECO:0000256" key="4">
    <source>
        <dbReference type="ARBA" id="ARBA00023277"/>
    </source>
</evidence>
<dbReference type="AlphaFoldDB" id="C1MI90"/>
<dbReference type="EMBL" id="GG663735">
    <property type="protein sequence ID" value="EEH60338.1"/>
    <property type="molecule type" value="Genomic_DNA"/>
</dbReference>
<dbReference type="Pfam" id="PF03320">
    <property type="entry name" value="FBPase_glpX"/>
    <property type="match status" value="1"/>
</dbReference>
<organism evidence="6">
    <name type="scientific">Micromonas pusilla (strain CCMP1545)</name>
    <name type="common">Picoplanktonic green alga</name>
    <dbReference type="NCBI Taxonomy" id="564608"/>
    <lineage>
        <taxon>Eukaryota</taxon>
        <taxon>Viridiplantae</taxon>
        <taxon>Chlorophyta</taxon>
        <taxon>Mamiellophyceae</taxon>
        <taxon>Mamiellales</taxon>
        <taxon>Mamiellaceae</taxon>
        <taxon>Micromonas</taxon>
    </lineage>
</organism>
<evidence type="ECO:0000313" key="5">
    <source>
        <dbReference type="EMBL" id="EEH60338.1"/>
    </source>
</evidence>
<gene>
    <name evidence="5" type="ORF">MICPUCDRAFT_43837</name>
</gene>
<sequence>MVRVTESGAVAAARWLGKGEKRAADAAAVEAMSDALQLVRFDGVVVVGEKEKDAAPILRRGERVGTGDDPSVDIAIDPIEGTSLVAHGRNGGAISVIAIAERGAMYDPGEIFYFNKLAVGPRCVDVVDIRKSPTLNIHAIAKALKKSVGDVTCVVLDRPRHEGLIEEIRLAGARIKLISDGDVEAAVACCDPDSGVDALFGVGGTPEGVIAAAAMRCMGGAIQAELWTRNTADAAAIAKCGGDLGKVLHTKDLCGGSECFFAATGITDGSLLKGVRFTSKGPVSHSIVMRAPSGTVRELTTRHHAHA</sequence>
<dbReference type="GO" id="GO:0005829">
    <property type="term" value="C:cytosol"/>
    <property type="evidence" value="ECO:0007669"/>
    <property type="project" value="TreeGrafter"/>
</dbReference>
<dbReference type="GO" id="GO:0006094">
    <property type="term" value="P:gluconeogenesis"/>
    <property type="evidence" value="ECO:0007669"/>
    <property type="project" value="InterPro"/>
</dbReference>
<name>C1MI90_MICPC</name>
<dbReference type="STRING" id="564608.C1MI90"/>
<protein>
    <submittedName>
        <fullName evidence="5">Predicted protein</fullName>
    </submittedName>
</protein>
<dbReference type="PANTHER" id="PTHR30447">
    <property type="entry name" value="FRUCTOSE-1,6-BISPHOSPHATASE CLASS 2"/>
    <property type="match status" value="1"/>
</dbReference>
<dbReference type="GeneID" id="9680669"/>
<dbReference type="GO" id="GO:0030388">
    <property type="term" value="P:fructose 1,6-bisphosphate metabolic process"/>
    <property type="evidence" value="ECO:0007669"/>
    <property type="project" value="TreeGrafter"/>
</dbReference>
<evidence type="ECO:0000256" key="3">
    <source>
        <dbReference type="ARBA" id="ARBA00023211"/>
    </source>
</evidence>
<keyword evidence="4" id="KW-0119">Carbohydrate metabolism</keyword>
<dbReference type="KEGG" id="mpp:MICPUCDRAFT_43837"/>
<keyword evidence="6" id="KW-1185">Reference proteome</keyword>
<dbReference type="InterPro" id="IPR004464">
    <property type="entry name" value="FBPase_class-2/SBPase"/>
</dbReference>
<dbReference type="Proteomes" id="UP000001876">
    <property type="component" value="Unassembled WGS sequence"/>
</dbReference>
<evidence type="ECO:0000313" key="6">
    <source>
        <dbReference type="Proteomes" id="UP000001876"/>
    </source>
</evidence>
<dbReference type="OrthoDB" id="565595at2759"/>
<dbReference type="CDD" id="cd01516">
    <property type="entry name" value="FBPase_glpX"/>
    <property type="match status" value="1"/>
</dbReference>
<dbReference type="Gene3D" id="3.30.540.10">
    <property type="entry name" value="Fructose-1,6-Bisphosphatase, subunit A, domain 1"/>
    <property type="match status" value="1"/>
</dbReference>
<evidence type="ECO:0000256" key="2">
    <source>
        <dbReference type="ARBA" id="ARBA00022801"/>
    </source>
</evidence>
<dbReference type="FunFam" id="3.40.190.90:FF:000001">
    <property type="entry name" value="Fructose-1,6-bisphosphatase"/>
    <property type="match status" value="1"/>
</dbReference>
<dbReference type="GO" id="GO:0006071">
    <property type="term" value="P:glycerol metabolic process"/>
    <property type="evidence" value="ECO:0007669"/>
    <property type="project" value="InterPro"/>
</dbReference>
<proteinExistence type="predicted"/>
<reference evidence="5 6" key="1">
    <citation type="journal article" date="2009" name="Science">
        <title>Green evolution and dynamic adaptations revealed by genomes of the marine picoeukaryotes Micromonas.</title>
        <authorList>
            <person name="Worden A.Z."/>
            <person name="Lee J.H."/>
            <person name="Mock T."/>
            <person name="Rouze P."/>
            <person name="Simmons M.P."/>
            <person name="Aerts A.L."/>
            <person name="Allen A.E."/>
            <person name="Cuvelier M.L."/>
            <person name="Derelle E."/>
            <person name="Everett M.V."/>
            <person name="Foulon E."/>
            <person name="Grimwood J."/>
            <person name="Gundlach H."/>
            <person name="Henrissat B."/>
            <person name="Napoli C."/>
            <person name="McDonald S.M."/>
            <person name="Parker M.S."/>
            <person name="Rombauts S."/>
            <person name="Salamov A."/>
            <person name="Von Dassow P."/>
            <person name="Badger J.H."/>
            <person name="Coutinho P.M."/>
            <person name="Demir E."/>
            <person name="Dubchak I."/>
            <person name="Gentemann C."/>
            <person name="Eikrem W."/>
            <person name="Gready J.E."/>
            <person name="John U."/>
            <person name="Lanier W."/>
            <person name="Lindquist E.A."/>
            <person name="Lucas S."/>
            <person name="Mayer K.F."/>
            <person name="Moreau H."/>
            <person name="Not F."/>
            <person name="Otillar R."/>
            <person name="Panaud O."/>
            <person name="Pangilinan J."/>
            <person name="Paulsen I."/>
            <person name="Piegu B."/>
            <person name="Poliakov A."/>
            <person name="Robbens S."/>
            <person name="Schmutz J."/>
            <person name="Toulza E."/>
            <person name="Wyss T."/>
            <person name="Zelensky A."/>
            <person name="Zhou K."/>
            <person name="Armbrust E.V."/>
            <person name="Bhattacharya D."/>
            <person name="Goodenough U.W."/>
            <person name="Van de Peer Y."/>
            <person name="Grigoriev I.V."/>
        </authorList>
    </citation>
    <scope>NUCLEOTIDE SEQUENCE [LARGE SCALE GENOMIC DNA]</scope>
    <source>
        <strain evidence="5 6">CCMP1545</strain>
    </source>
</reference>
<dbReference type="RefSeq" id="XP_003055086.1">
    <property type="nucleotide sequence ID" value="XM_003055040.1"/>
</dbReference>
<dbReference type="Gene3D" id="3.40.190.90">
    <property type="match status" value="1"/>
</dbReference>
<dbReference type="OMA" id="AVFYMDK"/>
<keyword evidence="1" id="KW-0479">Metal-binding</keyword>
<dbReference type="PIRSF" id="PIRSF004532">
    <property type="entry name" value="GlpX"/>
    <property type="match status" value="1"/>
</dbReference>
<dbReference type="NCBIfam" id="TIGR00330">
    <property type="entry name" value="glpX"/>
    <property type="match status" value="1"/>
</dbReference>
<evidence type="ECO:0000256" key="1">
    <source>
        <dbReference type="ARBA" id="ARBA00022723"/>
    </source>
</evidence>
<accession>C1MI90</accession>
<dbReference type="SUPFAM" id="SSF56655">
    <property type="entry name" value="Carbohydrate phosphatase"/>
    <property type="match status" value="1"/>
</dbReference>
<dbReference type="PANTHER" id="PTHR30447:SF0">
    <property type="entry name" value="FRUCTOSE-1,6-BISPHOSPHATASE 1 CLASS 2-RELATED"/>
    <property type="match status" value="1"/>
</dbReference>
<dbReference type="eggNOG" id="ENOG502S1HT">
    <property type="taxonomic scope" value="Eukaryota"/>
</dbReference>
<keyword evidence="3" id="KW-0464">Manganese</keyword>
<dbReference type="GO" id="GO:0046872">
    <property type="term" value="F:metal ion binding"/>
    <property type="evidence" value="ECO:0007669"/>
    <property type="project" value="UniProtKB-KW"/>
</dbReference>
<keyword evidence="2" id="KW-0378">Hydrolase</keyword>
<dbReference type="GO" id="GO:0042132">
    <property type="term" value="F:fructose 1,6-bisphosphate 1-phosphatase activity"/>
    <property type="evidence" value="ECO:0007669"/>
    <property type="project" value="InterPro"/>
</dbReference>